<dbReference type="InterPro" id="IPR001451">
    <property type="entry name" value="Hexapep"/>
</dbReference>
<evidence type="ECO:0000256" key="3">
    <source>
        <dbReference type="ARBA" id="ARBA00022737"/>
    </source>
</evidence>
<dbReference type="KEGG" id="dfa:DFA_05332"/>
<feature type="domain" description="Maltose/galactoside acetyltransferase" evidence="5">
    <location>
        <begin position="9"/>
        <end position="63"/>
    </location>
</feature>
<dbReference type="PANTHER" id="PTHR43017">
    <property type="entry name" value="GALACTOSIDE O-ACETYLTRANSFERASE"/>
    <property type="match status" value="1"/>
</dbReference>
<keyword evidence="2" id="KW-0808">Transferase</keyword>
<dbReference type="GeneID" id="14875698"/>
<dbReference type="Pfam" id="PF00132">
    <property type="entry name" value="Hexapep"/>
    <property type="match status" value="1"/>
</dbReference>
<dbReference type="SUPFAM" id="SSF51161">
    <property type="entry name" value="Trimeric LpxA-like enzymes"/>
    <property type="match status" value="1"/>
</dbReference>
<organism evidence="6 7">
    <name type="scientific">Cavenderia fasciculata</name>
    <name type="common">Slime mold</name>
    <name type="synonym">Dictyostelium fasciculatum</name>
    <dbReference type="NCBI Taxonomy" id="261658"/>
    <lineage>
        <taxon>Eukaryota</taxon>
        <taxon>Amoebozoa</taxon>
        <taxon>Evosea</taxon>
        <taxon>Eumycetozoa</taxon>
        <taxon>Dictyostelia</taxon>
        <taxon>Acytosteliales</taxon>
        <taxon>Cavenderiaceae</taxon>
        <taxon>Cavenderia</taxon>
    </lineage>
</organism>
<keyword evidence="3" id="KW-0677">Repeat</keyword>
<dbReference type="InterPro" id="IPR011004">
    <property type="entry name" value="Trimer_LpxA-like_sf"/>
</dbReference>
<dbReference type="AlphaFoldDB" id="F4PKX8"/>
<evidence type="ECO:0000313" key="7">
    <source>
        <dbReference type="Proteomes" id="UP000007797"/>
    </source>
</evidence>
<dbReference type="RefSeq" id="XP_004361051.1">
    <property type="nucleotide sequence ID" value="XM_004360994.1"/>
</dbReference>
<dbReference type="InterPro" id="IPR039369">
    <property type="entry name" value="LacA-like"/>
</dbReference>
<dbReference type="FunFam" id="2.160.10.10:FF:000008">
    <property type="entry name" value="Maltose O-acetyltransferase"/>
    <property type="match status" value="1"/>
</dbReference>
<dbReference type="OMA" id="KVAQFNI"/>
<reference evidence="7" key="1">
    <citation type="journal article" date="2011" name="Genome Res.">
        <title>Phylogeny-wide analysis of social amoeba genomes highlights ancient origins for complex intercellular communication.</title>
        <authorList>
            <person name="Heidel A.J."/>
            <person name="Lawal H.M."/>
            <person name="Felder M."/>
            <person name="Schilde C."/>
            <person name="Helps N.R."/>
            <person name="Tunggal B."/>
            <person name="Rivero F."/>
            <person name="John U."/>
            <person name="Schleicher M."/>
            <person name="Eichinger L."/>
            <person name="Platzer M."/>
            <person name="Noegel A.A."/>
            <person name="Schaap P."/>
            <person name="Gloeckner G."/>
        </authorList>
    </citation>
    <scope>NUCLEOTIDE SEQUENCE [LARGE SCALE GENOMIC DNA]</scope>
    <source>
        <strain evidence="7">SH3</strain>
    </source>
</reference>
<dbReference type="STRING" id="1054147.F4PKX8"/>
<comment type="similarity">
    <text evidence="1">Belongs to the transferase hexapeptide repeat family.</text>
</comment>
<dbReference type="EMBL" id="GL883008">
    <property type="protein sequence ID" value="EGG23200.1"/>
    <property type="molecule type" value="Genomic_DNA"/>
</dbReference>
<accession>F4PKX8</accession>
<evidence type="ECO:0000256" key="4">
    <source>
        <dbReference type="ARBA" id="ARBA00023315"/>
    </source>
</evidence>
<evidence type="ECO:0000259" key="5">
    <source>
        <dbReference type="SMART" id="SM01266"/>
    </source>
</evidence>
<dbReference type="OrthoDB" id="27035at2759"/>
<dbReference type="InterPro" id="IPR018357">
    <property type="entry name" value="Hexapep_transf_CS"/>
</dbReference>
<dbReference type="PROSITE" id="PS00101">
    <property type="entry name" value="HEXAPEP_TRANSFERASES"/>
    <property type="match status" value="1"/>
</dbReference>
<dbReference type="Proteomes" id="UP000007797">
    <property type="component" value="Unassembled WGS sequence"/>
</dbReference>
<sequence>MEPKHMTEKEKMIAGMLYLANEDTLVKDRIDVKEKCYDFNMIRPSQRKEREDKIKTIFGKSGNNPFVESPFNCDYGYNITVGDNFYSNHGLVILDVAPVTIGNTVMMGPNCSILTAGHPIDVQHRNSGEEFGTKIDIGSNVWLGGSVTILPGVTIGDGTVIGAGSVVTKSIPANCIAVGNPCKVLREINDADRAKYRK</sequence>
<evidence type="ECO:0000313" key="6">
    <source>
        <dbReference type="EMBL" id="EGG23200.1"/>
    </source>
</evidence>
<dbReference type="PANTHER" id="PTHR43017:SF1">
    <property type="entry name" value="ACETYLTRANSFERASE YJL218W-RELATED"/>
    <property type="match status" value="1"/>
</dbReference>
<name>F4PKX8_CACFS</name>
<dbReference type="InterPro" id="IPR024688">
    <property type="entry name" value="Mac_dom"/>
</dbReference>
<evidence type="ECO:0000256" key="2">
    <source>
        <dbReference type="ARBA" id="ARBA00022679"/>
    </source>
</evidence>
<dbReference type="CDD" id="cd03357">
    <property type="entry name" value="LbH_MAT_GAT"/>
    <property type="match status" value="1"/>
</dbReference>
<dbReference type="Pfam" id="PF12464">
    <property type="entry name" value="Mac"/>
    <property type="match status" value="1"/>
</dbReference>
<dbReference type="Gene3D" id="2.160.10.10">
    <property type="entry name" value="Hexapeptide repeat proteins"/>
    <property type="match status" value="1"/>
</dbReference>
<dbReference type="SMART" id="SM01266">
    <property type="entry name" value="Mac"/>
    <property type="match status" value="1"/>
</dbReference>
<keyword evidence="4" id="KW-0012">Acyltransferase</keyword>
<keyword evidence="7" id="KW-1185">Reference proteome</keyword>
<gene>
    <name evidence="6" type="ORF">DFA_05332</name>
</gene>
<evidence type="ECO:0000256" key="1">
    <source>
        <dbReference type="ARBA" id="ARBA00007274"/>
    </source>
</evidence>
<protein>
    <submittedName>
        <fullName evidence="6">Acetyltransferase</fullName>
    </submittedName>
</protein>
<proteinExistence type="inferred from homology"/>
<dbReference type="GO" id="GO:0008870">
    <property type="term" value="F:galactoside O-acetyltransferase activity"/>
    <property type="evidence" value="ECO:0007669"/>
    <property type="project" value="TreeGrafter"/>
</dbReference>